<dbReference type="AlphaFoldDB" id="A0AAD8PRY8"/>
<feature type="compositionally biased region" description="Basic and acidic residues" evidence="1">
    <location>
        <begin position="24"/>
        <end position="34"/>
    </location>
</feature>
<gene>
    <name evidence="2" type="ORF">LY79DRAFT_694897</name>
</gene>
<keyword evidence="3" id="KW-1185">Reference proteome</keyword>
<dbReference type="EMBL" id="JAHLJV010000070">
    <property type="protein sequence ID" value="KAK1579147.1"/>
    <property type="molecule type" value="Genomic_DNA"/>
</dbReference>
<name>A0AAD8PRY8_9PEZI</name>
<feature type="region of interest" description="Disordered" evidence="1">
    <location>
        <begin position="1"/>
        <end position="80"/>
    </location>
</feature>
<feature type="region of interest" description="Disordered" evidence="1">
    <location>
        <begin position="129"/>
        <end position="172"/>
    </location>
</feature>
<sequence>MPHHEDRARTAGETAMGAWQPKAALEKQKSEPPRPVRLILGGGGGGGGQTRGQPSPRRTRPVPFNGRGAGLAPARGRSSARHPINLFRSLVSAGIRAGQAGDKRIPRKGVNITRHRAFIQVPAKETLPLSGSLRKTQQPCHRDGKGLRRGYAAISKPPVPSSSRPHSKDRSK</sequence>
<feature type="compositionally biased region" description="Basic and acidic residues" evidence="1">
    <location>
        <begin position="1"/>
        <end position="10"/>
    </location>
</feature>
<dbReference type="Proteomes" id="UP001230504">
    <property type="component" value="Unassembled WGS sequence"/>
</dbReference>
<organism evidence="2 3">
    <name type="scientific">Colletotrichum navitas</name>
    <dbReference type="NCBI Taxonomy" id="681940"/>
    <lineage>
        <taxon>Eukaryota</taxon>
        <taxon>Fungi</taxon>
        <taxon>Dikarya</taxon>
        <taxon>Ascomycota</taxon>
        <taxon>Pezizomycotina</taxon>
        <taxon>Sordariomycetes</taxon>
        <taxon>Hypocreomycetidae</taxon>
        <taxon>Glomerellales</taxon>
        <taxon>Glomerellaceae</taxon>
        <taxon>Colletotrichum</taxon>
        <taxon>Colletotrichum graminicola species complex</taxon>
    </lineage>
</organism>
<feature type="compositionally biased region" description="Gly residues" evidence="1">
    <location>
        <begin position="40"/>
        <end position="50"/>
    </location>
</feature>
<accession>A0AAD8PRY8</accession>
<proteinExistence type="predicted"/>
<comment type="caution">
    <text evidence="2">The sequence shown here is derived from an EMBL/GenBank/DDBJ whole genome shotgun (WGS) entry which is preliminary data.</text>
</comment>
<dbReference type="RefSeq" id="XP_060410298.1">
    <property type="nucleotide sequence ID" value="XM_060564802.1"/>
</dbReference>
<evidence type="ECO:0000313" key="3">
    <source>
        <dbReference type="Proteomes" id="UP001230504"/>
    </source>
</evidence>
<evidence type="ECO:0000256" key="1">
    <source>
        <dbReference type="SAM" id="MobiDB-lite"/>
    </source>
</evidence>
<dbReference type="GeneID" id="85449042"/>
<reference evidence="2" key="1">
    <citation type="submission" date="2021-06" db="EMBL/GenBank/DDBJ databases">
        <title>Comparative genomics, transcriptomics and evolutionary studies reveal genomic signatures of adaptation to plant cell wall in hemibiotrophic fungi.</title>
        <authorList>
            <consortium name="DOE Joint Genome Institute"/>
            <person name="Baroncelli R."/>
            <person name="Diaz J.F."/>
            <person name="Benocci T."/>
            <person name="Peng M."/>
            <person name="Battaglia E."/>
            <person name="Haridas S."/>
            <person name="Andreopoulos W."/>
            <person name="Labutti K."/>
            <person name="Pangilinan J."/>
            <person name="Floch G.L."/>
            <person name="Makela M.R."/>
            <person name="Henrissat B."/>
            <person name="Grigoriev I.V."/>
            <person name="Crouch J.A."/>
            <person name="De Vries R.P."/>
            <person name="Sukno S.A."/>
            <person name="Thon M.R."/>
        </authorList>
    </citation>
    <scope>NUCLEOTIDE SEQUENCE</scope>
    <source>
        <strain evidence="2">CBS 125086</strain>
    </source>
</reference>
<protein>
    <submittedName>
        <fullName evidence="2">Uncharacterized protein</fullName>
    </submittedName>
</protein>
<evidence type="ECO:0000313" key="2">
    <source>
        <dbReference type="EMBL" id="KAK1579147.1"/>
    </source>
</evidence>